<accession>A0A803XXU4</accession>
<organism evidence="2 3">
    <name type="scientific">Meleagris gallopavo</name>
    <name type="common">Wild turkey</name>
    <dbReference type="NCBI Taxonomy" id="9103"/>
    <lineage>
        <taxon>Eukaryota</taxon>
        <taxon>Metazoa</taxon>
        <taxon>Chordata</taxon>
        <taxon>Craniata</taxon>
        <taxon>Vertebrata</taxon>
        <taxon>Euteleostomi</taxon>
        <taxon>Archelosauria</taxon>
        <taxon>Archosauria</taxon>
        <taxon>Dinosauria</taxon>
        <taxon>Saurischia</taxon>
        <taxon>Theropoda</taxon>
        <taxon>Coelurosauria</taxon>
        <taxon>Aves</taxon>
        <taxon>Neognathae</taxon>
        <taxon>Galloanserae</taxon>
        <taxon>Galliformes</taxon>
        <taxon>Phasianidae</taxon>
        <taxon>Meleagridinae</taxon>
        <taxon>Meleagris</taxon>
    </lineage>
</organism>
<dbReference type="GeneTree" id="ENSGT00950000183065"/>
<dbReference type="InParanoid" id="A0A803XXU4"/>
<keyword evidence="3" id="KW-1185">Reference proteome</keyword>
<dbReference type="RefSeq" id="XP_010726177.1">
    <property type="nucleotide sequence ID" value="XM_010727875.3"/>
</dbReference>
<dbReference type="GO" id="GO:0035556">
    <property type="term" value="P:intracellular signal transduction"/>
    <property type="evidence" value="ECO:0007669"/>
    <property type="project" value="TreeGrafter"/>
</dbReference>
<evidence type="ECO:0000313" key="2">
    <source>
        <dbReference type="Ensembl" id="ENSMGAP00000024340.1"/>
    </source>
</evidence>
<feature type="region of interest" description="Disordered" evidence="1">
    <location>
        <begin position="50"/>
        <end position="78"/>
    </location>
</feature>
<dbReference type="InterPro" id="IPR051375">
    <property type="entry name" value="Tuftelin_GRINL1A/MYZAP/CCD68"/>
</dbReference>
<proteinExistence type="predicted"/>
<evidence type="ECO:0000256" key="1">
    <source>
        <dbReference type="SAM" id="MobiDB-lite"/>
    </source>
</evidence>
<dbReference type="Proteomes" id="UP000001645">
    <property type="component" value="Unplaced"/>
</dbReference>
<reference evidence="2" key="3">
    <citation type="submission" date="2025-09" db="UniProtKB">
        <authorList>
            <consortium name="Ensembl"/>
        </authorList>
    </citation>
    <scope>IDENTIFICATION</scope>
</reference>
<dbReference type="Ensembl" id="ENSMGAT00000025244.1">
    <property type="protein sequence ID" value="ENSMGAP00000024340.1"/>
    <property type="gene ID" value="ENSMGAG00000020463.1"/>
</dbReference>
<dbReference type="KEGG" id="mgp:104916844"/>
<reference evidence="2" key="1">
    <citation type="journal article" date="2010" name="PLoS Biol.">
        <title>Multi-platform next-generation sequencing of the domestic turkey (Meleagris gallopavo): genome assembly and analysis.</title>
        <authorList>
            <person name="Dalloul R.A."/>
            <person name="Long J.A."/>
            <person name="Zimin A.V."/>
            <person name="Aslam L."/>
            <person name="Beal K."/>
            <person name="Blomberg L.A."/>
            <person name="Bouffard P."/>
            <person name="Burt D.W."/>
            <person name="Crasta O."/>
            <person name="Crooijmans R.P."/>
            <person name="Cooper K."/>
            <person name="Coulombe R.A."/>
            <person name="De S."/>
            <person name="Delany M.E."/>
            <person name="Dodgson J.B."/>
            <person name="Dong J.J."/>
            <person name="Evans C."/>
            <person name="Frederickson K.M."/>
            <person name="Flicek P."/>
            <person name="Florea L."/>
            <person name="Folkerts O."/>
            <person name="Groenen M.A."/>
            <person name="Harkins T.T."/>
            <person name="Herrero J."/>
            <person name="Hoffmann S."/>
            <person name="Megens H.J."/>
            <person name="Jiang A."/>
            <person name="de Jong P."/>
            <person name="Kaiser P."/>
            <person name="Kim H."/>
            <person name="Kim K.W."/>
            <person name="Kim S."/>
            <person name="Langenberger D."/>
            <person name="Lee M.K."/>
            <person name="Lee T."/>
            <person name="Mane S."/>
            <person name="Marcais G."/>
            <person name="Marz M."/>
            <person name="McElroy A.P."/>
            <person name="Modise T."/>
            <person name="Nefedov M."/>
            <person name="Notredame C."/>
            <person name="Paton I.R."/>
            <person name="Payne W.S."/>
            <person name="Pertea G."/>
            <person name="Prickett D."/>
            <person name="Puiu D."/>
            <person name="Qioa D."/>
            <person name="Raineri E."/>
            <person name="Ruffier M."/>
            <person name="Salzberg S.L."/>
            <person name="Schatz M.C."/>
            <person name="Scheuring C."/>
            <person name="Schmidt C.J."/>
            <person name="Schroeder S."/>
            <person name="Searle S.M."/>
            <person name="Smith E.J."/>
            <person name="Smith J."/>
            <person name="Sonstegard T.S."/>
            <person name="Stadler P.F."/>
            <person name="Tafer H."/>
            <person name="Tu Z.J."/>
            <person name="Van Tassell C.P."/>
            <person name="Vilella A.J."/>
            <person name="Williams K.P."/>
            <person name="Yorke J.A."/>
            <person name="Zhang L."/>
            <person name="Zhang H.B."/>
            <person name="Zhang X."/>
            <person name="Zhang Y."/>
            <person name="Reed K.M."/>
        </authorList>
    </citation>
    <scope>NUCLEOTIDE SEQUENCE [LARGE SCALE GENOMIC DNA]</scope>
</reference>
<dbReference type="OrthoDB" id="9391002at2759"/>
<gene>
    <name evidence="2" type="primary">CCDC68</name>
</gene>
<sequence>MDPIEQQLLDLNHQNRILRLQLEATREAGIQALKSASQKLSDTYRKRWEELKKTQKDEKRRMEDTRKEWKRKMEEEEEKNRRLAEVEERLKRMEEEKQILSEKKRNLEVLLHQTPLTTSAIHRNPILEREIRTLEDQLRHLQVVIGSQHHALHCIIYNAEELRNESRRQDERIEEMEERLLGLEAENKELKARLTARLGQSAARLSKGVGTESFRPIGSFEVEQSFRIRNLYQSGGRMKS</sequence>
<dbReference type="AlphaFoldDB" id="A0A803XXU4"/>
<dbReference type="GeneID" id="104916844"/>
<dbReference type="CTD" id="80323"/>
<reference evidence="2" key="2">
    <citation type="submission" date="2025-08" db="UniProtKB">
        <authorList>
            <consortium name="Ensembl"/>
        </authorList>
    </citation>
    <scope>IDENTIFICATION</scope>
</reference>
<dbReference type="PANTHER" id="PTHR23171">
    <property type="entry name" value="GDOWN1"/>
    <property type="match status" value="1"/>
</dbReference>
<dbReference type="PANTHER" id="PTHR23171:SF3">
    <property type="entry name" value="COILED-COIL DOMAIN-CONTAINING PROTEIN 68"/>
    <property type="match status" value="1"/>
</dbReference>
<name>A0A803XXU4_MELGA</name>
<protein>
    <submittedName>
        <fullName evidence="2">Coiled-coil domain containing 68</fullName>
    </submittedName>
</protein>
<evidence type="ECO:0000313" key="3">
    <source>
        <dbReference type="Proteomes" id="UP000001645"/>
    </source>
</evidence>